<protein>
    <submittedName>
        <fullName evidence="1">Uncharacterized protein</fullName>
    </submittedName>
</protein>
<accession>A0ACC3NBX0</accession>
<gene>
    <name evidence="1" type="ORF">LTR37_009083</name>
</gene>
<evidence type="ECO:0000313" key="2">
    <source>
        <dbReference type="Proteomes" id="UP001281147"/>
    </source>
</evidence>
<evidence type="ECO:0000313" key="1">
    <source>
        <dbReference type="EMBL" id="KAK3712640.1"/>
    </source>
</evidence>
<dbReference type="EMBL" id="JAUTXU010000069">
    <property type="protein sequence ID" value="KAK3712640.1"/>
    <property type="molecule type" value="Genomic_DNA"/>
</dbReference>
<name>A0ACC3NBX0_9PEZI</name>
<sequence length="239" mass="27373">MASSSSTSEGRPAKRTKLDYVEDVTALVGPNETKFVVHKELIELFPGSMQRRMERAARENRSLTEADPDVFGTYLYYVYTSEVDVRKAADATSARVYGKEMPDKDAEELSMQLINTYALGDMLQDTCFCNAVVDETVRLVEGTCRIPTVRIIQSLWDKVPHQSMLTKLIVHYLAFDHRKEDFDETGPLLPPGIWFEIAKVSIHEQWLPWKTKTPRGRPRCAYHQHKDDADKCDRSRTAK</sequence>
<dbReference type="Proteomes" id="UP001281147">
    <property type="component" value="Unassembled WGS sequence"/>
</dbReference>
<organism evidence="1 2">
    <name type="scientific">Vermiconidia calcicola</name>
    <dbReference type="NCBI Taxonomy" id="1690605"/>
    <lineage>
        <taxon>Eukaryota</taxon>
        <taxon>Fungi</taxon>
        <taxon>Dikarya</taxon>
        <taxon>Ascomycota</taxon>
        <taxon>Pezizomycotina</taxon>
        <taxon>Dothideomycetes</taxon>
        <taxon>Dothideomycetidae</taxon>
        <taxon>Mycosphaerellales</taxon>
        <taxon>Extremaceae</taxon>
        <taxon>Vermiconidia</taxon>
    </lineage>
</organism>
<reference evidence="1" key="1">
    <citation type="submission" date="2023-07" db="EMBL/GenBank/DDBJ databases">
        <title>Black Yeasts Isolated from many extreme environments.</title>
        <authorList>
            <person name="Coleine C."/>
            <person name="Stajich J.E."/>
            <person name="Selbmann L."/>
        </authorList>
    </citation>
    <scope>NUCLEOTIDE SEQUENCE</scope>
    <source>
        <strain evidence="1">CCFEE 5714</strain>
    </source>
</reference>
<keyword evidence="2" id="KW-1185">Reference proteome</keyword>
<proteinExistence type="predicted"/>
<comment type="caution">
    <text evidence="1">The sequence shown here is derived from an EMBL/GenBank/DDBJ whole genome shotgun (WGS) entry which is preliminary data.</text>
</comment>